<feature type="region of interest" description="Disordered" evidence="1">
    <location>
        <begin position="321"/>
        <end position="406"/>
    </location>
</feature>
<proteinExistence type="predicted"/>
<feature type="compositionally biased region" description="Low complexity" evidence="1">
    <location>
        <begin position="94"/>
        <end position="108"/>
    </location>
</feature>
<comment type="caution">
    <text evidence="2">The sequence shown here is derived from an EMBL/GenBank/DDBJ whole genome shotgun (WGS) entry which is preliminary data.</text>
</comment>
<dbReference type="AlphaFoldDB" id="A0AA39UTA8"/>
<gene>
    <name evidence="2" type="ORF">EDD18DRAFT_1140093</name>
</gene>
<keyword evidence="3" id="KW-1185">Reference proteome</keyword>
<feature type="non-terminal residue" evidence="2">
    <location>
        <position position="1"/>
    </location>
</feature>
<feature type="region of interest" description="Disordered" evidence="1">
    <location>
        <begin position="42"/>
        <end position="185"/>
    </location>
</feature>
<accession>A0AA39UTA8</accession>
<name>A0AA39UTA8_9AGAR</name>
<reference evidence="2" key="1">
    <citation type="submission" date="2023-06" db="EMBL/GenBank/DDBJ databases">
        <authorList>
            <consortium name="Lawrence Berkeley National Laboratory"/>
            <person name="Ahrendt S."/>
            <person name="Sahu N."/>
            <person name="Indic B."/>
            <person name="Wong-Bajracharya J."/>
            <person name="Merenyi Z."/>
            <person name="Ke H.-M."/>
            <person name="Monk M."/>
            <person name="Kocsube S."/>
            <person name="Drula E."/>
            <person name="Lipzen A."/>
            <person name="Balint B."/>
            <person name="Henrissat B."/>
            <person name="Andreopoulos B."/>
            <person name="Martin F.M."/>
            <person name="Harder C.B."/>
            <person name="Rigling D."/>
            <person name="Ford K.L."/>
            <person name="Foster G.D."/>
            <person name="Pangilinan J."/>
            <person name="Papanicolaou A."/>
            <person name="Barry K."/>
            <person name="LaButti K."/>
            <person name="Viragh M."/>
            <person name="Koriabine M."/>
            <person name="Yan M."/>
            <person name="Riley R."/>
            <person name="Champramary S."/>
            <person name="Plett K.L."/>
            <person name="Tsai I.J."/>
            <person name="Slot J."/>
            <person name="Sipos G."/>
            <person name="Plett J."/>
            <person name="Nagy L.G."/>
            <person name="Grigoriev I.V."/>
        </authorList>
    </citation>
    <scope>NUCLEOTIDE SEQUENCE</scope>
    <source>
        <strain evidence="2">HWK02</strain>
    </source>
</reference>
<feature type="region of interest" description="Disordered" evidence="1">
    <location>
        <begin position="204"/>
        <end position="226"/>
    </location>
</feature>
<feature type="compositionally biased region" description="Acidic residues" evidence="1">
    <location>
        <begin position="81"/>
        <end position="93"/>
    </location>
</feature>
<dbReference type="EMBL" id="JAUEPU010000005">
    <property type="protein sequence ID" value="KAK0502288.1"/>
    <property type="molecule type" value="Genomic_DNA"/>
</dbReference>
<evidence type="ECO:0000256" key="1">
    <source>
        <dbReference type="SAM" id="MobiDB-lite"/>
    </source>
</evidence>
<feature type="compositionally biased region" description="Low complexity" evidence="1">
    <location>
        <begin position="323"/>
        <end position="349"/>
    </location>
</feature>
<sequence length="406" mass="44955">VPPSPERVFSSADAPELVSSHSQVFYPINPAHKMASLLNPVEITERPSTPVPTDENDEDETVAYLPSLLPPRPTNPTAYAESDDEESDDEYLDDFASPAKSPSMAAPSYEYFDSPVSDNGNASSWDADDEDDQSFVGGHDLVVARTLNFEPRPDSPLKPFLDMSADSDEENGGEYPSSDRNAPIFDDGEFTAKQVYRNRCAPDLMESTLDRTDSSRESSDSESISRTDELFAVMRYQKQHPREPGRQNPVLLDDVFNPDVRVDLFTHPEPEEHPYTIQDSYILPANSATQQFYACKNPNHFPHLQYEHCCTGSVNPYQTHSFAPLAPKSEPESSASSLPSSRRSTRSTAGRIVRGLTKSLRGALTNTGSGDAKGKKRMRSPDFEAPPNSSSTSLLPPFRLKRSKKN</sequence>
<feature type="compositionally biased region" description="Low complexity" evidence="1">
    <location>
        <begin position="386"/>
        <end position="397"/>
    </location>
</feature>
<organism evidence="2 3">
    <name type="scientific">Armillaria luteobubalina</name>
    <dbReference type="NCBI Taxonomy" id="153913"/>
    <lineage>
        <taxon>Eukaryota</taxon>
        <taxon>Fungi</taxon>
        <taxon>Dikarya</taxon>
        <taxon>Basidiomycota</taxon>
        <taxon>Agaricomycotina</taxon>
        <taxon>Agaricomycetes</taxon>
        <taxon>Agaricomycetidae</taxon>
        <taxon>Agaricales</taxon>
        <taxon>Marasmiineae</taxon>
        <taxon>Physalacriaceae</taxon>
        <taxon>Armillaria</taxon>
    </lineage>
</organism>
<evidence type="ECO:0000313" key="3">
    <source>
        <dbReference type="Proteomes" id="UP001175228"/>
    </source>
</evidence>
<dbReference type="Proteomes" id="UP001175228">
    <property type="component" value="Unassembled WGS sequence"/>
</dbReference>
<feature type="compositionally biased region" description="Basic and acidic residues" evidence="1">
    <location>
        <begin position="208"/>
        <end position="226"/>
    </location>
</feature>
<protein>
    <submittedName>
        <fullName evidence="2">Uncharacterized protein</fullName>
    </submittedName>
</protein>
<evidence type="ECO:0000313" key="2">
    <source>
        <dbReference type="EMBL" id="KAK0502288.1"/>
    </source>
</evidence>